<organism evidence="1 2">
    <name type="scientific">Rotaria socialis</name>
    <dbReference type="NCBI Taxonomy" id="392032"/>
    <lineage>
        <taxon>Eukaryota</taxon>
        <taxon>Metazoa</taxon>
        <taxon>Spiralia</taxon>
        <taxon>Gnathifera</taxon>
        <taxon>Rotifera</taxon>
        <taxon>Eurotatoria</taxon>
        <taxon>Bdelloidea</taxon>
        <taxon>Philodinida</taxon>
        <taxon>Philodinidae</taxon>
        <taxon>Rotaria</taxon>
    </lineage>
</organism>
<keyword evidence="2" id="KW-1185">Reference proteome</keyword>
<dbReference type="EMBL" id="CAJOBP010068963">
    <property type="protein sequence ID" value="CAF4876180.1"/>
    <property type="molecule type" value="Genomic_DNA"/>
</dbReference>
<evidence type="ECO:0000313" key="1">
    <source>
        <dbReference type="EMBL" id="CAF4876180.1"/>
    </source>
</evidence>
<protein>
    <submittedName>
        <fullName evidence="1">Uncharacterized protein</fullName>
    </submittedName>
</protein>
<evidence type="ECO:0000313" key="2">
    <source>
        <dbReference type="Proteomes" id="UP000663873"/>
    </source>
</evidence>
<proteinExistence type="predicted"/>
<dbReference type="AlphaFoldDB" id="A0A821TT45"/>
<reference evidence="1" key="1">
    <citation type="submission" date="2021-02" db="EMBL/GenBank/DDBJ databases">
        <authorList>
            <person name="Nowell W R."/>
        </authorList>
    </citation>
    <scope>NUCLEOTIDE SEQUENCE</scope>
</reference>
<sequence>MVWLGVCSKGVFPVGNYVLPVTL</sequence>
<dbReference type="Proteomes" id="UP000663873">
    <property type="component" value="Unassembled WGS sequence"/>
</dbReference>
<comment type="caution">
    <text evidence="1">The sequence shown here is derived from an EMBL/GenBank/DDBJ whole genome shotgun (WGS) entry which is preliminary data.</text>
</comment>
<name>A0A821TT45_9BILA</name>
<gene>
    <name evidence="1" type="ORF">UJA718_LOCUS44491</name>
</gene>
<feature type="non-terminal residue" evidence="1">
    <location>
        <position position="23"/>
    </location>
</feature>
<accession>A0A821TT45</accession>